<dbReference type="OrthoDB" id="8062037at2759"/>
<dbReference type="InterPro" id="IPR046450">
    <property type="entry name" value="PA_dom_sf"/>
</dbReference>
<reference evidence="6" key="1">
    <citation type="submission" date="2021-02" db="EMBL/GenBank/DDBJ databases">
        <authorList>
            <person name="Dougan E. K."/>
            <person name="Rhodes N."/>
            <person name="Thang M."/>
            <person name="Chan C."/>
        </authorList>
    </citation>
    <scope>NUCLEOTIDE SEQUENCE</scope>
</reference>
<evidence type="ECO:0000256" key="2">
    <source>
        <dbReference type="ARBA" id="ARBA00023180"/>
    </source>
</evidence>
<dbReference type="PANTHER" id="PTHR22702:SF1">
    <property type="entry name" value="PROTEASE-ASSOCIATED DOMAIN-CONTAINING PROTEIN 1"/>
    <property type="match status" value="1"/>
</dbReference>
<gene>
    <name evidence="6" type="primary">VSR7</name>
    <name evidence="6" type="ORF">SNAT2548_LOCUS12396</name>
</gene>
<feature type="transmembrane region" description="Helical" evidence="3">
    <location>
        <begin position="284"/>
        <end position="305"/>
    </location>
</feature>
<proteinExistence type="predicted"/>
<sequence>MVFAGGMAPMKMRLSSTAAFFVSLALQLQLSTAQVRVVAPRALKQEFQSTGGRIDGSTATFGAPFYGDSFLGRLVYGDSKGELHCTDEDYTVPDPVEYTPEGKSYKEVSLINIVLVERGGCSFVTKVKVARKKHAHAVIIVDKKDSQLTSQDLRNIIVADDGYGANIHIPSVLISRGDDPARFDFLVWDACKSRDYCKTARRRISDLAAVGVLRAMSFPHSHDFSEGPPPAELVEEVRQLRCPVGVCLVAFLLCVLGQAWCAVDGWNVYGAGADIPAQCRAMKYWLSAYLASTLLPLTTSMALALPLGVLAMATGTVVRAVAPASCEDEASALWHFIDEVGVTGLVCLLGLTIIVALCAATILPAIRLIDARWGMSGSAVAEVIEAIQQDPAPEVSPETGPCNLRDKKPHSIYLKEGASRSVFWNGWAASFGALYAALLLGPL</sequence>
<keyword evidence="3" id="KW-1133">Transmembrane helix</keyword>
<keyword evidence="3" id="KW-0472">Membrane</keyword>
<evidence type="ECO:0000259" key="5">
    <source>
        <dbReference type="Pfam" id="PF02225"/>
    </source>
</evidence>
<feature type="transmembrane region" description="Helical" evidence="3">
    <location>
        <begin position="342"/>
        <end position="366"/>
    </location>
</feature>
<feature type="signal peptide" evidence="4">
    <location>
        <begin position="1"/>
        <end position="33"/>
    </location>
</feature>
<comment type="caution">
    <text evidence="6">The sequence shown here is derived from an EMBL/GenBank/DDBJ whole genome shotgun (WGS) entry which is preliminary data.</text>
</comment>
<dbReference type="Proteomes" id="UP000604046">
    <property type="component" value="Unassembled WGS sequence"/>
</dbReference>
<accession>A0A812M2J0</accession>
<feature type="transmembrane region" description="Helical" evidence="3">
    <location>
        <begin position="243"/>
        <end position="263"/>
    </location>
</feature>
<evidence type="ECO:0000313" key="6">
    <source>
        <dbReference type="EMBL" id="CAE7251083.1"/>
    </source>
</evidence>
<dbReference type="Gene3D" id="3.50.30.30">
    <property type="match status" value="1"/>
</dbReference>
<organism evidence="6 7">
    <name type="scientific">Symbiodinium natans</name>
    <dbReference type="NCBI Taxonomy" id="878477"/>
    <lineage>
        <taxon>Eukaryota</taxon>
        <taxon>Sar</taxon>
        <taxon>Alveolata</taxon>
        <taxon>Dinophyceae</taxon>
        <taxon>Suessiales</taxon>
        <taxon>Symbiodiniaceae</taxon>
        <taxon>Symbiodinium</taxon>
    </lineage>
</organism>
<feature type="domain" description="PA" evidence="5">
    <location>
        <begin position="72"/>
        <end position="178"/>
    </location>
</feature>
<evidence type="ECO:0000256" key="1">
    <source>
        <dbReference type="ARBA" id="ARBA00022729"/>
    </source>
</evidence>
<dbReference type="InterPro" id="IPR003137">
    <property type="entry name" value="PA_domain"/>
</dbReference>
<keyword evidence="1 4" id="KW-0732">Signal</keyword>
<evidence type="ECO:0000256" key="4">
    <source>
        <dbReference type="SAM" id="SignalP"/>
    </source>
</evidence>
<keyword evidence="7" id="KW-1185">Reference proteome</keyword>
<feature type="chain" id="PRO_5032569084" evidence="4">
    <location>
        <begin position="34"/>
        <end position="443"/>
    </location>
</feature>
<keyword evidence="3" id="KW-0812">Transmembrane</keyword>
<dbReference type="AlphaFoldDB" id="A0A812M2J0"/>
<protein>
    <submittedName>
        <fullName evidence="6">VSR7 protein</fullName>
    </submittedName>
</protein>
<evidence type="ECO:0000313" key="7">
    <source>
        <dbReference type="Proteomes" id="UP000604046"/>
    </source>
</evidence>
<dbReference type="Pfam" id="PF02225">
    <property type="entry name" value="PA"/>
    <property type="match status" value="1"/>
</dbReference>
<keyword evidence="2" id="KW-0325">Glycoprotein</keyword>
<evidence type="ECO:0000256" key="3">
    <source>
        <dbReference type="SAM" id="Phobius"/>
    </source>
</evidence>
<feature type="transmembrane region" description="Helical" evidence="3">
    <location>
        <begin position="422"/>
        <end position="441"/>
    </location>
</feature>
<name>A0A812M2J0_9DINO</name>
<dbReference type="EMBL" id="CAJNDS010001191">
    <property type="protein sequence ID" value="CAE7251083.1"/>
    <property type="molecule type" value="Genomic_DNA"/>
</dbReference>
<dbReference type="PANTHER" id="PTHR22702">
    <property type="entry name" value="PROTEASE-ASSOCIATED DOMAIN-CONTAINING PROTEIN"/>
    <property type="match status" value="1"/>
</dbReference>
<dbReference type="SUPFAM" id="SSF52025">
    <property type="entry name" value="PA domain"/>
    <property type="match status" value="1"/>
</dbReference>